<comment type="caution">
    <text evidence="1">The sequence shown here is derived from an EMBL/GenBank/DDBJ whole genome shotgun (WGS) entry which is preliminary data.</text>
</comment>
<feature type="non-terminal residue" evidence="1">
    <location>
        <position position="243"/>
    </location>
</feature>
<reference evidence="1" key="1">
    <citation type="submission" date="2021-06" db="EMBL/GenBank/DDBJ databases">
        <authorList>
            <person name="Kallberg Y."/>
            <person name="Tangrot J."/>
            <person name="Rosling A."/>
        </authorList>
    </citation>
    <scope>NUCLEOTIDE SEQUENCE</scope>
    <source>
        <strain evidence="1">IN212</strain>
    </source>
</reference>
<evidence type="ECO:0000313" key="1">
    <source>
        <dbReference type="EMBL" id="CAG8467077.1"/>
    </source>
</evidence>
<sequence length="243" mass="27834">MNLIKIVLTSYIEVFDQKANEYNKYAICLACLEIKRCPYALEKQFTNTKKCCKDHFKKCKFFKQKYGENESQAIIDDTDSEATIQKNTIALFEFVNPSYNLPKWRKLSNKILTHVLNSMIADIKVKAKEDSYSVTLAMDSWTNVINQSIIESTLITSSGKVLVWQAANISDERACTEEVKNKINEIIKTVIHEEIKIAAIVIDSHLSYAAARKQLQTLVAQYEPQNDIDEELIENNEDNLVLP</sequence>
<evidence type="ECO:0000313" key="2">
    <source>
        <dbReference type="Proteomes" id="UP000789396"/>
    </source>
</evidence>
<accession>A0A9N8VUJ9</accession>
<dbReference type="AlphaFoldDB" id="A0A9N8VUJ9"/>
<proteinExistence type="predicted"/>
<gene>
    <name evidence="1" type="ORF">RFULGI_LOCUS946</name>
</gene>
<keyword evidence="2" id="KW-1185">Reference proteome</keyword>
<organism evidence="1 2">
    <name type="scientific">Racocetra fulgida</name>
    <dbReference type="NCBI Taxonomy" id="60492"/>
    <lineage>
        <taxon>Eukaryota</taxon>
        <taxon>Fungi</taxon>
        <taxon>Fungi incertae sedis</taxon>
        <taxon>Mucoromycota</taxon>
        <taxon>Glomeromycotina</taxon>
        <taxon>Glomeromycetes</taxon>
        <taxon>Diversisporales</taxon>
        <taxon>Gigasporaceae</taxon>
        <taxon>Racocetra</taxon>
    </lineage>
</organism>
<dbReference type="OrthoDB" id="2424554at2759"/>
<name>A0A9N8VUJ9_9GLOM</name>
<protein>
    <submittedName>
        <fullName evidence="1">3137_t:CDS:1</fullName>
    </submittedName>
</protein>
<dbReference type="EMBL" id="CAJVPZ010000499">
    <property type="protein sequence ID" value="CAG8467077.1"/>
    <property type="molecule type" value="Genomic_DNA"/>
</dbReference>
<dbReference type="Proteomes" id="UP000789396">
    <property type="component" value="Unassembled WGS sequence"/>
</dbReference>